<dbReference type="AlphaFoldDB" id="A0A438MEG1"/>
<dbReference type="PANTHER" id="PTHR12110">
    <property type="entry name" value="HYDROXYPYRUVATE ISOMERASE"/>
    <property type="match status" value="1"/>
</dbReference>
<protein>
    <submittedName>
        <fullName evidence="3">Sugar phosphate isomerase/epimerase</fullName>
    </submittedName>
</protein>
<evidence type="ECO:0000256" key="1">
    <source>
        <dbReference type="SAM" id="MobiDB-lite"/>
    </source>
</evidence>
<gene>
    <name evidence="3" type="ORF">EDD27_6621</name>
</gene>
<reference evidence="3 4" key="1">
    <citation type="submission" date="2019-01" db="EMBL/GenBank/DDBJ databases">
        <title>Sequencing the genomes of 1000 actinobacteria strains.</title>
        <authorList>
            <person name="Klenk H.-P."/>
        </authorList>
    </citation>
    <scope>NUCLEOTIDE SEQUENCE [LARGE SCALE GENOMIC DNA]</scope>
    <source>
        <strain evidence="3 4">DSM 43925</strain>
    </source>
</reference>
<comment type="caution">
    <text evidence="3">The sequence shown here is derived from an EMBL/GenBank/DDBJ whole genome shotgun (WGS) entry which is preliminary data.</text>
</comment>
<dbReference type="Pfam" id="PF01261">
    <property type="entry name" value="AP_endonuc_2"/>
    <property type="match status" value="1"/>
</dbReference>
<keyword evidence="4" id="KW-1185">Reference proteome</keyword>
<evidence type="ECO:0000259" key="2">
    <source>
        <dbReference type="Pfam" id="PF01261"/>
    </source>
</evidence>
<dbReference type="RefSeq" id="WP_127935771.1">
    <property type="nucleotide sequence ID" value="NZ_SAUN01000001.1"/>
</dbReference>
<dbReference type="SUPFAM" id="SSF51658">
    <property type="entry name" value="Xylose isomerase-like"/>
    <property type="match status" value="1"/>
</dbReference>
<dbReference type="Gene3D" id="3.20.20.150">
    <property type="entry name" value="Divalent-metal-dependent TIM barrel enzymes"/>
    <property type="match status" value="1"/>
</dbReference>
<dbReference type="InterPro" id="IPR036237">
    <property type="entry name" value="Xyl_isomerase-like_sf"/>
</dbReference>
<feature type="domain" description="Xylose isomerase-like TIM barrel" evidence="2">
    <location>
        <begin position="26"/>
        <end position="288"/>
    </location>
</feature>
<dbReference type="InterPro" id="IPR050312">
    <property type="entry name" value="IolE/XylAMocC-like"/>
</dbReference>
<sequence>MRVAAFPKCYIDEISHGQMSLFEWIEQAQTLDVDGLELYERFLPSTDVTFLDQVGDALQRHGFEMPMLCCSPDFTHPDAGERQRAVDREMEMIAVARHLGGPGVTCRVLSGQRHPGVTDEQGIAWVLEALDRLLPVARQHDVVLAMENHYKDGNWRYPEFAQRPEIFRHIVDAVQDRDHFGVQFDPSNAIVAGADPVDFLRTVADRIVSMQASDRYLEEGHSLAEMREADGTLGYSPHLKHGVVGRGLNDYDEIFRILRAVGYDGWISIEDGLNGLEEMAESVRFLRAKISQYPAPPEGASDFVSAAAPTALADGEDRS</sequence>
<evidence type="ECO:0000313" key="4">
    <source>
        <dbReference type="Proteomes" id="UP000284824"/>
    </source>
</evidence>
<organism evidence="3 4">
    <name type="scientific">Nonomuraea polychroma</name>
    <dbReference type="NCBI Taxonomy" id="46176"/>
    <lineage>
        <taxon>Bacteria</taxon>
        <taxon>Bacillati</taxon>
        <taxon>Actinomycetota</taxon>
        <taxon>Actinomycetes</taxon>
        <taxon>Streptosporangiales</taxon>
        <taxon>Streptosporangiaceae</taxon>
        <taxon>Nonomuraea</taxon>
    </lineage>
</organism>
<name>A0A438MEG1_9ACTN</name>
<dbReference type="OrthoDB" id="104997at2"/>
<dbReference type="Proteomes" id="UP000284824">
    <property type="component" value="Unassembled WGS sequence"/>
</dbReference>
<evidence type="ECO:0000313" key="3">
    <source>
        <dbReference type="EMBL" id="RVX43911.1"/>
    </source>
</evidence>
<accession>A0A438MEG1</accession>
<feature type="region of interest" description="Disordered" evidence="1">
    <location>
        <begin position="295"/>
        <end position="319"/>
    </location>
</feature>
<dbReference type="EMBL" id="SAUN01000001">
    <property type="protein sequence ID" value="RVX43911.1"/>
    <property type="molecule type" value="Genomic_DNA"/>
</dbReference>
<dbReference type="PANTHER" id="PTHR12110:SF41">
    <property type="entry name" value="INOSOSE DEHYDRATASE"/>
    <property type="match status" value="1"/>
</dbReference>
<dbReference type="InterPro" id="IPR013022">
    <property type="entry name" value="Xyl_isomerase-like_TIM-brl"/>
</dbReference>
<proteinExistence type="predicted"/>
<keyword evidence="3" id="KW-0413">Isomerase</keyword>
<dbReference type="GO" id="GO:0016853">
    <property type="term" value="F:isomerase activity"/>
    <property type="evidence" value="ECO:0007669"/>
    <property type="project" value="UniProtKB-KW"/>
</dbReference>